<dbReference type="SUPFAM" id="SSF46785">
    <property type="entry name" value="Winged helix' DNA-binding domain"/>
    <property type="match status" value="1"/>
</dbReference>
<dbReference type="InterPro" id="IPR036390">
    <property type="entry name" value="WH_DNA-bd_sf"/>
</dbReference>
<protein>
    <submittedName>
        <fullName evidence="3">Class I SAM-dependent methyltransferase</fullName>
        <ecNumber evidence="3">2.1.-.-</ecNumber>
    </submittedName>
</protein>
<evidence type="ECO:0000313" key="3">
    <source>
        <dbReference type="EMBL" id="MEV5508829.1"/>
    </source>
</evidence>
<gene>
    <name evidence="3" type="ORF">AB0L16_20665</name>
</gene>
<dbReference type="SUPFAM" id="SSF53335">
    <property type="entry name" value="S-adenosyl-L-methionine-dependent methyltransferases"/>
    <property type="match status" value="1"/>
</dbReference>
<feature type="region of interest" description="Disordered" evidence="1">
    <location>
        <begin position="28"/>
        <end position="51"/>
    </location>
</feature>
<dbReference type="PANTHER" id="PTHR45128:SF1">
    <property type="entry name" value="S-ADENOSYLMETHIONINE-DEPENDENT METHYLTRANSFERASE RV2258C"/>
    <property type="match status" value="1"/>
</dbReference>
<dbReference type="InterPro" id="IPR053173">
    <property type="entry name" value="SAM-binding_MTase"/>
</dbReference>
<feature type="domain" description="Methyltransferase" evidence="2">
    <location>
        <begin position="204"/>
        <end position="297"/>
    </location>
</feature>
<sequence length="378" mass="42044">MPPAPTFSFAIFCRNECDKDCPLIRAQTRPLPAHGSQRGGKVSTTTETTGTSERQVAHIYNAAVAASAISAAWDIGLLDELRDQGTVDAEEYADRRDLDADSTVGLLRALASVDIVRRDGARAEPAALFDEVYRTRSFFHWLMRGSGGLFREAPEAMRNENRSGSFYQRDSAAIARACREISKFCYDPWFHRAVNGLDFPLTTVADLGCGSGERIMQVLRQFPEARGIGIDVAEPALADATEDAARAGLSDRLLFLHADVLEMAAHPSFAEVQLVTCFMMGHDFWPRENCIRQLRRIRALFPAVRRLILGDATRSVGTPDRELRTFTLGFELAHDLMGTFIPTVTDWESVFEEGGWTLRWKHMIDIAVGEVVFELDPA</sequence>
<name>A0ABV3K2T5_STRON</name>
<dbReference type="Proteomes" id="UP001552594">
    <property type="component" value="Unassembled WGS sequence"/>
</dbReference>
<dbReference type="InterPro" id="IPR036388">
    <property type="entry name" value="WH-like_DNA-bd_sf"/>
</dbReference>
<dbReference type="InterPro" id="IPR029063">
    <property type="entry name" value="SAM-dependent_MTases_sf"/>
</dbReference>
<dbReference type="GO" id="GO:0032259">
    <property type="term" value="P:methylation"/>
    <property type="evidence" value="ECO:0007669"/>
    <property type="project" value="UniProtKB-KW"/>
</dbReference>
<comment type="caution">
    <text evidence="3">The sequence shown here is derived from an EMBL/GenBank/DDBJ whole genome shotgun (WGS) entry which is preliminary data.</text>
</comment>
<dbReference type="GO" id="GO:0008168">
    <property type="term" value="F:methyltransferase activity"/>
    <property type="evidence" value="ECO:0007669"/>
    <property type="project" value="UniProtKB-KW"/>
</dbReference>
<dbReference type="Gene3D" id="3.40.50.150">
    <property type="entry name" value="Vaccinia Virus protein VP39"/>
    <property type="match status" value="1"/>
</dbReference>
<dbReference type="EC" id="2.1.-.-" evidence="3"/>
<dbReference type="CDD" id="cd02440">
    <property type="entry name" value="AdoMet_MTases"/>
    <property type="match status" value="1"/>
</dbReference>
<accession>A0ABV3K2T5</accession>
<keyword evidence="3" id="KW-0489">Methyltransferase</keyword>
<dbReference type="Pfam" id="PF13649">
    <property type="entry name" value="Methyltransf_25"/>
    <property type="match status" value="1"/>
</dbReference>
<keyword evidence="3" id="KW-0808">Transferase</keyword>
<dbReference type="PANTHER" id="PTHR45128">
    <property type="entry name" value="METHYLTRANSFERASE TYPE 11"/>
    <property type="match status" value="1"/>
</dbReference>
<dbReference type="EMBL" id="JBFAUK010000016">
    <property type="protein sequence ID" value="MEV5508829.1"/>
    <property type="molecule type" value="Genomic_DNA"/>
</dbReference>
<organism evidence="3 4">
    <name type="scientific">Streptomyces orinoci</name>
    <name type="common">Streptoverticillium orinoci</name>
    <dbReference type="NCBI Taxonomy" id="67339"/>
    <lineage>
        <taxon>Bacteria</taxon>
        <taxon>Bacillati</taxon>
        <taxon>Actinomycetota</taxon>
        <taxon>Actinomycetes</taxon>
        <taxon>Kitasatosporales</taxon>
        <taxon>Streptomycetaceae</taxon>
        <taxon>Streptomyces</taxon>
    </lineage>
</organism>
<evidence type="ECO:0000259" key="2">
    <source>
        <dbReference type="Pfam" id="PF13649"/>
    </source>
</evidence>
<evidence type="ECO:0000313" key="4">
    <source>
        <dbReference type="Proteomes" id="UP001552594"/>
    </source>
</evidence>
<dbReference type="Gene3D" id="1.10.10.10">
    <property type="entry name" value="Winged helix-like DNA-binding domain superfamily/Winged helix DNA-binding domain"/>
    <property type="match status" value="1"/>
</dbReference>
<dbReference type="InterPro" id="IPR041698">
    <property type="entry name" value="Methyltransf_25"/>
</dbReference>
<keyword evidence="4" id="KW-1185">Reference proteome</keyword>
<proteinExistence type="predicted"/>
<evidence type="ECO:0000256" key="1">
    <source>
        <dbReference type="SAM" id="MobiDB-lite"/>
    </source>
</evidence>
<dbReference type="RefSeq" id="WP_364854248.1">
    <property type="nucleotide sequence ID" value="NZ_JBFAUK010000016.1"/>
</dbReference>
<reference evidence="3 4" key="1">
    <citation type="submission" date="2024-06" db="EMBL/GenBank/DDBJ databases">
        <title>The Natural Products Discovery Center: Release of the First 8490 Sequenced Strains for Exploring Actinobacteria Biosynthetic Diversity.</title>
        <authorList>
            <person name="Kalkreuter E."/>
            <person name="Kautsar S.A."/>
            <person name="Yang D."/>
            <person name="Bader C.D."/>
            <person name="Teijaro C.N."/>
            <person name="Fluegel L."/>
            <person name="Davis C.M."/>
            <person name="Simpson J.R."/>
            <person name="Lauterbach L."/>
            <person name="Steele A.D."/>
            <person name="Gui C."/>
            <person name="Meng S."/>
            <person name="Li G."/>
            <person name="Viehrig K."/>
            <person name="Ye F."/>
            <person name="Su P."/>
            <person name="Kiefer A.F."/>
            <person name="Nichols A."/>
            <person name="Cepeda A.J."/>
            <person name="Yan W."/>
            <person name="Fan B."/>
            <person name="Jiang Y."/>
            <person name="Adhikari A."/>
            <person name="Zheng C.-J."/>
            <person name="Schuster L."/>
            <person name="Cowan T.M."/>
            <person name="Smanski M.J."/>
            <person name="Chevrette M.G."/>
            <person name="De Carvalho L.P.S."/>
            <person name="Shen B."/>
        </authorList>
    </citation>
    <scope>NUCLEOTIDE SEQUENCE [LARGE SCALE GENOMIC DNA]</scope>
    <source>
        <strain evidence="3 4">NPDC052347</strain>
    </source>
</reference>